<reference evidence="6 7" key="1">
    <citation type="submission" date="2016-10" db="EMBL/GenBank/DDBJ databases">
        <authorList>
            <person name="de Groot N.N."/>
        </authorList>
    </citation>
    <scope>NUCLEOTIDE SEQUENCE [LARGE SCALE GENOMIC DNA]</scope>
    <source>
        <strain evidence="6 7">CBS 141442</strain>
    </source>
</reference>
<dbReference type="InterPro" id="IPR008937">
    <property type="entry name" value="Ras-like_GEF"/>
</dbReference>
<proteinExistence type="predicted"/>
<evidence type="ECO:0000259" key="5">
    <source>
        <dbReference type="PROSITE" id="PS50212"/>
    </source>
</evidence>
<feature type="compositionally biased region" description="Polar residues" evidence="3">
    <location>
        <begin position="931"/>
        <end position="942"/>
    </location>
</feature>
<dbReference type="PROSITE" id="PS50212">
    <property type="entry name" value="RASGEF_NTER"/>
    <property type="match status" value="1"/>
</dbReference>
<dbReference type="GO" id="GO:0005085">
    <property type="term" value="F:guanyl-nucleotide exchange factor activity"/>
    <property type="evidence" value="ECO:0007669"/>
    <property type="project" value="UniProtKB-KW"/>
</dbReference>
<dbReference type="Pfam" id="PF00617">
    <property type="entry name" value="RasGEF"/>
    <property type="match status" value="1"/>
</dbReference>
<dbReference type="CDD" id="cd06224">
    <property type="entry name" value="REM"/>
    <property type="match status" value="1"/>
</dbReference>
<evidence type="ECO:0000256" key="3">
    <source>
        <dbReference type="SAM" id="MobiDB-lite"/>
    </source>
</evidence>
<dbReference type="PANTHER" id="PTHR23113">
    <property type="entry name" value="GUANINE NUCLEOTIDE EXCHANGE FACTOR"/>
    <property type="match status" value="1"/>
</dbReference>
<dbReference type="OrthoDB" id="10254377at2759"/>
<dbReference type="Gene3D" id="1.10.840.10">
    <property type="entry name" value="Ras guanine-nucleotide exchange factors catalytic domain"/>
    <property type="match status" value="1"/>
</dbReference>
<dbReference type="PANTHER" id="PTHR23113:SF363">
    <property type="entry name" value="PROTEIN SON OF SEVENLESS"/>
    <property type="match status" value="1"/>
</dbReference>
<dbReference type="SMART" id="SM00229">
    <property type="entry name" value="RasGEFN"/>
    <property type="match status" value="1"/>
</dbReference>
<evidence type="ECO:0000256" key="1">
    <source>
        <dbReference type="ARBA" id="ARBA00022658"/>
    </source>
</evidence>
<feature type="region of interest" description="Disordered" evidence="3">
    <location>
        <begin position="506"/>
        <end position="527"/>
    </location>
</feature>
<organism evidence="6 7">
    <name type="scientific">Sungouiella intermedia</name>
    <dbReference type="NCBI Taxonomy" id="45354"/>
    <lineage>
        <taxon>Eukaryota</taxon>
        <taxon>Fungi</taxon>
        <taxon>Dikarya</taxon>
        <taxon>Ascomycota</taxon>
        <taxon>Saccharomycotina</taxon>
        <taxon>Pichiomycetes</taxon>
        <taxon>Metschnikowiaceae</taxon>
        <taxon>Sungouiella</taxon>
    </lineage>
</organism>
<feature type="domain" description="N-terminal Ras-GEF" evidence="5">
    <location>
        <begin position="58"/>
        <end position="189"/>
    </location>
</feature>
<feature type="domain" description="Ras-GEF" evidence="4">
    <location>
        <begin position="1087"/>
        <end position="1328"/>
    </location>
</feature>
<dbReference type="STRING" id="45354.A0A1L0BMZ9"/>
<keyword evidence="1 2" id="KW-0344">Guanine-nucleotide releasing factor</keyword>
<dbReference type="Proteomes" id="UP000182334">
    <property type="component" value="Chromosome III"/>
</dbReference>
<dbReference type="InterPro" id="IPR023578">
    <property type="entry name" value="Ras_GEF_dom_sf"/>
</dbReference>
<dbReference type="SMART" id="SM00147">
    <property type="entry name" value="RasGEF"/>
    <property type="match status" value="1"/>
</dbReference>
<dbReference type="Pfam" id="PF00618">
    <property type="entry name" value="RasGEF_N"/>
    <property type="match status" value="1"/>
</dbReference>
<dbReference type="GO" id="GO:0005886">
    <property type="term" value="C:plasma membrane"/>
    <property type="evidence" value="ECO:0007669"/>
    <property type="project" value="TreeGrafter"/>
</dbReference>
<keyword evidence="7" id="KW-1185">Reference proteome</keyword>
<dbReference type="Gene3D" id="1.20.870.10">
    <property type="entry name" value="Son of sevenless (SoS) protein Chain: S domain 1"/>
    <property type="match status" value="1"/>
</dbReference>
<sequence length="1423" mass="160284">MAQQMAAEWDLPEANLSFEGDNEAFVYNRHNESIFDDVRYFPGLKHDQETVVKFDASNDDFINHATLRALIVQLTSPEVIDYNLICDFFLTYRTFTDSHTVMNLLLTRLIWSLQYVNSFKQDTEKIGKLVLLRTFVVLRHWILNYFIDDFLPDDKLCDTFSFYINQITHESHLIRANMVFELKIMTDLKIHWTSQINEFLKAGLPLDAAQNVFTFLLPPVSELATFKKLSKSNTEASIHTNPSFRRSAMLSLYDQKTHHKCLIYDDSNANDENPQLSINNLLSQHKSSRTSLNDKLTDFKGKNLKKLERRATTSKKVGKANKHKYINLTDSSLALKKTSNVTDDMETKPYEVEKENIAPVGFSTNGQVKLPTSRVSAIVPLTPAKKMEYKLIKDLPPTPKSPDFNIGLDDSEEVGRKKSLKKIVNEWKRSFNSPDLKNEKSDTFAPLKSPADSPLLVEENPLGDRIDVLSARIIDELEYLIRYYITDLSTINEADDRDYISRSAIEYSQMEQNDPKTDSPSYEDNEGENWTKVADATLSPLVSKDQMSIQDVSELNIDKIDNLFSQDNILLEENYHEMPHEVSKLSNGVTGEANNSKRSSFGGRVASINWNDEGNLNLDVSELLDEEASHSLDSDLKGSHFNSDRMIKTSTQYFDVSSEIPVDTERPRTPSSVSTPSDLENYNEEVCDLGIAMSPQSMQKVLLKSTLNDQFNTMNKRMSVRSRNSSGSQFKRDSVKSYISYDSAFSISSNSKSANADGNLRKKHGYNNLRKLAYKPSDYPEDLEEDPTSERVTGMPVKLKSNSMLSHISRSSSLRRSVRFSTLCALTELPFNYFGESTESVIRLNTETTGRLRKLSDIADSSVFSCAIIGRKSTIYSTRKSSDQSSTMSVAIPGISNYDLKELAAIPDESYLLQNPVQSALYKLEGKKKSNQNSTRASTDIEPTSKDLLIEEPEPDVTTSHVSTKPQSSNDLKLEKSPTNNTEDILAEINNAVTEDAIDYSSEVEKELREKPVTPIKPMSKAYGLSSASTSNMNALLTSVPNSENTSPFSILNPKVVLDGYSLTSSNLSIENVVTNGKHVSFVLSYASKSLAEHLTIIEKDMLQEIDWKELIELQWNKELTPVNSWLEIIVNESYYNKNKGVNLVIARFNLMVNWVISEILLTKSESEQIAIISRYIHVAYHCLAMQNFSTLMQIVLALTSEKVAKLKNTWKNLPPGDILTLKNLEALTSPTKNFIKIRLCMNQLQPSRGCIPFVGLYLSDLIFNAERPKFVKTNKTTFEAPQLNDPLPGPQRSPSVGGTPKMLAACPTPIPSTPPKIRDTSVTSTPTITGPNAPAAFNDSCEQSVTIGDLTINSDTSGGEREKMINFSRFRTSVHIVKSLSQCIEWSKKYEFDMNDELLRKCLYIKSLDEEEMNYCLGSMES</sequence>
<feature type="region of interest" description="Disordered" evidence="3">
    <location>
        <begin position="925"/>
        <end position="978"/>
    </location>
</feature>
<evidence type="ECO:0000259" key="4">
    <source>
        <dbReference type="PROSITE" id="PS50009"/>
    </source>
</evidence>
<protein>
    <submittedName>
        <fullName evidence="6">CIC11C00000005225</fullName>
    </submittedName>
</protein>
<dbReference type="SUPFAM" id="SSF48366">
    <property type="entry name" value="Ras GEF"/>
    <property type="match status" value="1"/>
</dbReference>
<evidence type="ECO:0000256" key="2">
    <source>
        <dbReference type="PROSITE-ProRule" id="PRU00168"/>
    </source>
</evidence>
<dbReference type="EMBL" id="LT635758">
    <property type="protein sequence ID" value="SGZ52767.1"/>
    <property type="molecule type" value="Genomic_DNA"/>
</dbReference>
<accession>A0A1L0BMZ9</accession>
<dbReference type="InterPro" id="IPR000651">
    <property type="entry name" value="Ras-like_Gua-exchang_fac_N"/>
</dbReference>
<dbReference type="GO" id="GO:0007265">
    <property type="term" value="P:Ras protein signal transduction"/>
    <property type="evidence" value="ECO:0007669"/>
    <property type="project" value="TreeGrafter"/>
</dbReference>
<dbReference type="InterPro" id="IPR036964">
    <property type="entry name" value="RASGEF_cat_dom_sf"/>
</dbReference>
<feature type="compositionally biased region" description="Polar residues" evidence="3">
    <location>
        <begin position="957"/>
        <end position="978"/>
    </location>
</feature>
<evidence type="ECO:0000313" key="6">
    <source>
        <dbReference type="EMBL" id="SGZ52767.1"/>
    </source>
</evidence>
<gene>
    <name evidence="6" type="ORF">SAMEA4029010_CIC11G00000005225</name>
</gene>
<dbReference type="InterPro" id="IPR001895">
    <property type="entry name" value="RASGEF_cat_dom"/>
</dbReference>
<evidence type="ECO:0000313" key="7">
    <source>
        <dbReference type="Proteomes" id="UP000182334"/>
    </source>
</evidence>
<name>A0A1L0BMZ9_9ASCO</name>
<dbReference type="PROSITE" id="PS50009">
    <property type="entry name" value="RASGEF_CAT"/>
    <property type="match status" value="1"/>
</dbReference>